<accession>A0A0W8FEI4</accession>
<sequence>MRIRAAFFTPVRCSGGWPGKLHGIATDGRLAVGEGAMLLSPLSNRYISEEVEGESDRFFMQA</sequence>
<proteinExistence type="predicted"/>
<protein>
    <submittedName>
        <fullName evidence="1">Uncharacterized protein</fullName>
    </submittedName>
</protein>
<gene>
    <name evidence="1" type="ORF">ASZ90_011007</name>
</gene>
<name>A0A0W8FEI4_9ZZZZ</name>
<dbReference type="AlphaFoldDB" id="A0A0W8FEI4"/>
<comment type="caution">
    <text evidence="1">The sequence shown here is derived from an EMBL/GenBank/DDBJ whole genome shotgun (WGS) entry which is preliminary data.</text>
</comment>
<evidence type="ECO:0000313" key="1">
    <source>
        <dbReference type="EMBL" id="KUG19276.1"/>
    </source>
</evidence>
<reference evidence="1" key="1">
    <citation type="journal article" date="2015" name="Proc. Natl. Acad. Sci. U.S.A.">
        <title>Networks of energetic and metabolic interactions define dynamics in microbial communities.</title>
        <authorList>
            <person name="Embree M."/>
            <person name="Liu J.K."/>
            <person name="Al-Bassam M.M."/>
            <person name="Zengler K."/>
        </authorList>
    </citation>
    <scope>NUCLEOTIDE SEQUENCE</scope>
</reference>
<dbReference type="EMBL" id="LNQE01001306">
    <property type="protein sequence ID" value="KUG19276.1"/>
    <property type="molecule type" value="Genomic_DNA"/>
</dbReference>
<organism evidence="1">
    <name type="scientific">hydrocarbon metagenome</name>
    <dbReference type="NCBI Taxonomy" id="938273"/>
    <lineage>
        <taxon>unclassified sequences</taxon>
        <taxon>metagenomes</taxon>
        <taxon>ecological metagenomes</taxon>
    </lineage>
</organism>